<dbReference type="PANTHER" id="PTHR30346:SF29">
    <property type="entry name" value="LYSR SUBSTRATE-BINDING"/>
    <property type="match status" value="1"/>
</dbReference>
<evidence type="ECO:0000256" key="4">
    <source>
        <dbReference type="ARBA" id="ARBA00023163"/>
    </source>
</evidence>
<feature type="domain" description="HTH lysR-type" evidence="5">
    <location>
        <begin position="16"/>
        <end position="73"/>
    </location>
</feature>
<organism evidence="6 7">
    <name type="scientific">Cellulomonas cellasea</name>
    <dbReference type="NCBI Taxonomy" id="43670"/>
    <lineage>
        <taxon>Bacteria</taxon>
        <taxon>Bacillati</taxon>
        <taxon>Actinomycetota</taxon>
        <taxon>Actinomycetes</taxon>
        <taxon>Micrococcales</taxon>
        <taxon>Cellulomonadaceae</taxon>
        <taxon>Cellulomonas</taxon>
    </lineage>
</organism>
<dbReference type="Proteomes" id="UP000317046">
    <property type="component" value="Unassembled WGS sequence"/>
</dbReference>
<dbReference type="Pfam" id="PF00126">
    <property type="entry name" value="HTH_1"/>
    <property type="match status" value="1"/>
</dbReference>
<dbReference type="GO" id="GO:0032993">
    <property type="term" value="C:protein-DNA complex"/>
    <property type="evidence" value="ECO:0007669"/>
    <property type="project" value="TreeGrafter"/>
</dbReference>
<dbReference type="SUPFAM" id="SSF53850">
    <property type="entry name" value="Periplasmic binding protein-like II"/>
    <property type="match status" value="1"/>
</dbReference>
<keyword evidence="3" id="KW-0238">DNA-binding</keyword>
<evidence type="ECO:0000259" key="5">
    <source>
        <dbReference type="PROSITE" id="PS50931"/>
    </source>
</evidence>
<reference evidence="6" key="1">
    <citation type="submission" date="2019-06" db="EMBL/GenBank/DDBJ databases">
        <title>Whole genome shotgun sequence of Cellulomonas cellasea NBRC 3753.</title>
        <authorList>
            <person name="Hosoyama A."/>
            <person name="Uohara A."/>
            <person name="Ohji S."/>
            <person name="Ichikawa N."/>
        </authorList>
    </citation>
    <scope>NUCLEOTIDE SEQUENCE [LARGE SCALE GENOMIC DNA]</scope>
    <source>
        <strain evidence="6">NBRC 3753</strain>
    </source>
</reference>
<dbReference type="InterPro" id="IPR000847">
    <property type="entry name" value="LysR_HTH_N"/>
</dbReference>
<keyword evidence="7" id="KW-1185">Reference proteome</keyword>
<dbReference type="CDD" id="cd08423">
    <property type="entry name" value="PBP2_LTTR_like_6"/>
    <property type="match status" value="1"/>
</dbReference>
<dbReference type="InterPro" id="IPR036390">
    <property type="entry name" value="WH_DNA-bd_sf"/>
</dbReference>
<gene>
    <name evidence="6" type="ORF">CCE01nite_38220</name>
</gene>
<dbReference type="AlphaFoldDB" id="A0A4Y3L0G8"/>
<proteinExistence type="inferred from homology"/>
<keyword evidence="4" id="KW-0804">Transcription</keyword>
<evidence type="ECO:0000256" key="2">
    <source>
        <dbReference type="ARBA" id="ARBA00023015"/>
    </source>
</evidence>
<dbReference type="EMBL" id="BJLR01000037">
    <property type="protein sequence ID" value="GEA89873.1"/>
    <property type="molecule type" value="Genomic_DNA"/>
</dbReference>
<dbReference type="PANTHER" id="PTHR30346">
    <property type="entry name" value="TRANSCRIPTIONAL DUAL REGULATOR HCAR-RELATED"/>
    <property type="match status" value="1"/>
</dbReference>
<dbReference type="Gene3D" id="1.10.10.10">
    <property type="entry name" value="Winged helix-like DNA-binding domain superfamily/Winged helix DNA-binding domain"/>
    <property type="match status" value="1"/>
</dbReference>
<dbReference type="PRINTS" id="PR00039">
    <property type="entry name" value="HTHLYSR"/>
</dbReference>
<accession>A0A4Y3L0G8</accession>
<protein>
    <submittedName>
        <fullName evidence="6">LysR family transcriptional regulator</fullName>
    </submittedName>
</protein>
<comment type="similarity">
    <text evidence="1">Belongs to the LysR transcriptional regulatory family.</text>
</comment>
<dbReference type="Gene3D" id="3.40.190.10">
    <property type="entry name" value="Periplasmic binding protein-like II"/>
    <property type="match status" value="2"/>
</dbReference>
<dbReference type="GO" id="GO:0003700">
    <property type="term" value="F:DNA-binding transcription factor activity"/>
    <property type="evidence" value="ECO:0007669"/>
    <property type="project" value="InterPro"/>
</dbReference>
<comment type="caution">
    <text evidence="6">The sequence shown here is derived from an EMBL/GenBank/DDBJ whole genome shotgun (WGS) entry which is preliminary data.</text>
</comment>
<dbReference type="Pfam" id="PF03466">
    <property type="entry name" value="LysR_substrate"/>
    <property type="match status" value="1"/>
</dbReference>
<dbReference type="SUPFAM" id="SSF46785">
    <property type="entry name" value="Winged helix' DNA-binding domain"/>
    <property type="match status" value="1"/>
</dbReference>
<evidence type="ECO:0000313" key="7">
    <source>
        <dbReference type="Proteomes" id="UP000317046"/>
    </source>
</evidence>
<evidence type="ECO:0000256" key="1">
    <source>
        <dbReference type="ARBA" id="ARBA00009437"/>
    </source>
</evidence>
<dbReference type="FunFam" id="1.10.10.10:FF:000001">
    <property type="entry name" value="LysR family transcriptional regulator"/>
    <property type="match status" value="1"/>
</dbReference>
<evidence type="ECO:0000313" key="6">
    <source>
        <dbReference type="EMBL" id="GEA89873.1"/>
    </source>
</evidence>
<dbReference type="GO" id="GO:0003677">
    <property type="term" value="F:DNA binding"/>
    <property type="evidence" value="ECO:0007669"/>
    <property type="project" value="UniProtKB-KW"/>
</dbReference>
<evidence type="ECO:0000256" key="3">
    <source>
        <dbReference type="ARBA" id="ARBA00023125"/>
    </source>
</evidence>
<sequence>MPPAALAPPALDPRALDVQALRLMRAIADHGSLTAAAAAIGSSQPAVSQHVRRLERRLGTALLERVGRGVRLTEAGRVLAHHGATVTAAVGAAAAEVLSLTTLRSGRVRLVAFPSATATIVPRALADLRERHPGLAVTLDEAEPPQALEALRTAACDVALVFAYPGVPTAGGDLDGLVTRHLVDDGTVVALPEAHPAAHAGDGLDLADLADDVWIAGCPRCRGHLLAAGSSRGFTPRIAYATDDYVAVLGLVAAGLGVALLPGLVLPTALRTPGVVVRPASGTADRTVHAVTTPDLLRVPAVAATLDALVAAARTLPSLASGRPHA</sequence>
<name>A0A4Y3L0G8_9CELL</name>
<dbReference type="InterPro" id="IPR005119">
    <property type="entry name" value="LysR_subst-bd"/>
</dbReference>
<dbReference type="PROSITE" id="PS50931">
    <property type="entry name" value="HTH_LYSR"/>
    <property type="match status" value="1"/>
</dbReference>
<keyword evidence="2" id="KW-0805">Transcription regulation</keyword>
<dbReference type="InterPro" id="IPR036388">
    <property type="entry name" value="WH-like_DNA-bd_sf"/>
</dbReference>